<protein>
    <submittedName>
        <fullName evidence="1">Uncharacterized protein</fullName>
    </submittedName>
</protein>
<organism evidence="1 2">
    <name type="scientific">Apodemus speciosus</name>
    <name type="common">Large Japanese field mouse</name>
    <dbReference type="NCBI Taxonomy" id="105296"/>
    <lineage>
        <taxon>Eukaryota</taxon>
        <taxon>Metazoa</taxon>
        <taxon>Chordata</taxon>
        <taxon>Craniata</taxon>
        <taxon>Vertebrata</taxon>
        <taxon>Euteleostomi</taxon>
        <taxon>Mammalia</taxon>
        <taxon>Eutheria</taxon>
        <taxon>Euarchontoglires</taxon>
        <taxon>Glires</taxon>
        <taxon>Rodentia</taxon>
        <taxon>Myomorpha</taxon>
        <taxon>Muroidea</taxon>
        <taxon>Muridae</taxon>
        <taxon>Murinae</taxon>
        <taxon>Apodemus</taxon>
    </lineage>
</organism>
<evidence type="ECO:0000313" key="2">
    <source>
        <dbReference type="Proteomes" id="UP001623349"/>
    </source>
</evidence>
<reference evidence="1 2" key="1">
    <citation type="submission" date="2024-08" db="EMBL/GenBank/DDBJ databases">
        <title>The draft genome of Apodemus speciosus.</title>
        <authorList>
            <person name="Nabeshima K."/>
            <person name="Suzuki S."/>
            <person name="Onuma M."/>
        </authorList>
    </citation>
    <scope>NUCLEOTIDE SEQUENCE [LARGE SCALE GENOMIC DNA]</scope>
    <source>
        <strain evidence="1">IB14-021</strain>
    </source>
</reference>
<dbReference type="EMBL" id="BAAFST010000019">
    <property type="protein sequence ID" value="GAB1302325.1"/>
    <property type="molecule type" value="Genomic_DNA"/>
</dbReference>
<comment type="caution">
    <text evidence="1">The sequence shown here is derived from an EMBL/GenBank/DDBJ whole genome shotgun (WGS) entry which is preliminary data.</text>
</comment>
<accession>A0ABQ0FSU9</accession>
<proteinExistence type="predicted"/>
<gene>
    <name evidence="1" type="ORF">APTSU1_001756300</name>
</gene>
<name>A0ABQ0FSU9_APOSI</name>
<dbReference type="Proteomes" id="UP001623349">
    <property type="component" value="Unassembled WGS sequence"/>
</dbReference>
<sequence>MERVSGRRSCDLLSTVQSEHRGCCIKDSTEPEERLMKKSNSMIEKLR</sequence>
<evidence type="ECO:0000313" key="1">
    <source>
        <dbReference type="EMBL" id="GAB1302325.1"/>
    </source>
</evidence>
<keyword evidence="2" id="KW-1185">Reference proteome</keyword>